<organism evidence="2">
    <name type="scientific">Cacopsylla melanoneura</name>
    <dbReference type="NCBI Taxonomy" id="428564"/>
    <lineage>
        <taxon>Eukaryota</taxon>
        <taxon>Metazoa</taxon>
        <taxon>Ecdysozoa</taxon>
        <taxon>Arthropoda</taxon>
        <taxon>Hexapoda</taxon>
        <taxon>Insecta</taxon>
        <taxon>Pterygota</taxon>
        <taxon>Neoptera</taxon>
        <taxon>Paraneoptera</taxon>
        <taxon>Hemiptera</taxon>
        <taxon>Sternorrhyncha</taxon>
        <taxon>Psylloidea</taxon>
        <taxon>Psyllidae</taxon>
        <taxon>Psyllinae</taxon>
        <taxon>Cacopsylla</taxon>
    </lineage>
</organism>
<feature type="coiled-coil region" evidence="1">
    <location>
        <begin position="147"/>
        <end position="216"/>
    </location>
</feature>
<feature type="coiled-coil region" evidence="1">
    <location>
        <begin position="15"/>
        <end position="42"/>
    </location>
</feature>
<dbReference type="InterPro" id="IPR037386">
    <property type="entry name" value="CCDC40"/>
</dbReference>
<evidence type="ECO:0000256" key="1">
    <source>
        <dbReference type="SAM" id="Coils"/>
    </source>
</evidence>
<dbReference type="PANTHER" id="PTHR16275">
    <property type="entry name" value="COILED-COIL DOMAIN-CONTAINING PROTEIN 40"/>
    <property type="match status" value="1"/>
</dbReference>
<dbReference type="PANTHER" id="PTHR16275:SF8">
    <property type="entry name" value="COILED-COIL DOMAIN-CONTAINING PROTEIN 40"/>
    <property type="match status" value="1"/>
</dbReference>
<dbReference type="AlphaFoldDB" id="A0A8D8QLE7"/>
<dbReference type="GO" id="GO:0035082">
    <property type="term" value="P:axoneme assembly"/>
    <property type="evidence" value="ECO:0007669"/>
    <property type="project" value="InterPro"/>
</dbReference>
<reference evidence="2" key="1">
    <citation type="submission" date="2021-05" db="EMBL/GenBank/DDBJ databases">
        <authorList>
            <person name="Alioto T."/>
            <person name="Alioto T."/>
            <person name="Gomez Garrido J."/>
        </authorList>
    </citation>
    <scope>NUCLEOTIDE SEQUENCE</scope>
</reference>
<dbReference type="EMBL" id="HBUF01085008">
    <property type="protein sequence ID" value="CAG6634100.1"/>
    <property type="molecule type" value="Transcribed_RNA"/>
</dbReference>
<protein>
    <submittedName>
        <fullName evidence="2">Coiled-coil domain-containing protein 40</fullName>
    </submittedName>
</protein>
<keyword evidence="1" id="KW-0175">Coiled coil</keyword>
<proteinExistence type="predicted"/>
<dbReference type="EMBL" id="HBUF01085009">
    <property type="protein sequence ID" value="CAG6634101.1"/>
    <property type="molecule type" value="Transcribed_RNA"/>
</dbReference>
<accession>A0A8D8QLE7</accession>
<name>A0A8D8QLE7_9HEMI</name>
<dbReference type="GO" id="GO:0005737">
    <property type="term" value="C:cytoplasm"/>
    <property type="evidence" value="ECO:0007669"/>
    <property type="project" value="TreeGrafter"/>
</dbReference>
<evidence type="ECO:0000313" key="2">
    <source>
        <dbReference type="EMBL" id="CAG6634101.1"/>
    </source>
</evidence>
<sequence length="299" mass="35599">MAKVLHTRDCESELNEETETRKNEYYNKLQDAEADLYNLKQVICQLEEDEKSYLSQIEAAEQDYLSWDKKCTSAAKEKEKYELEKKPGGEIEQLKREIHRMEMRYGQLKATQKKLMNDLDACVTRRERIMDNVRARAKRNTKENTKKYLHEKKVQQLRNQVKQVQTKIKNMEKLGEEYKARKEDLINENTNKENQLKSLQENIDKIERQLQEGYLHKQKNLEILVRKQRRARHYSQLKDGKYKALFRTEASLELETIKQSDTNQNLISLLETLLGDFPSLEYSLKKVLNTLKLNELITH</sequence>